<evidence type="ECO:0000256" key="4">
    <source>
        <dbReference type="ARBA" id="ARBA00022679"/>
    </source>
</evidence>
<dbReference type="SUPFAM" id="SSF55874">
    <property type="entry name" value="ATPase domain of HSP90 chaperone/DNA topoisomerase II/histidine kinase"/>
    <property type="match status" value="1"/>
</dbReference>
<keyword evidence="8" id="KW-0902">Two-component regulatory system</keyword>
<dbReference type="InterPro" id="IPR036890">
    <property type="entry name" value="HATPase_C_sf"/>
</dbReference>
<keyword evidence="6" id="KW-0418">Kinase</keyword>
<dbReference type="EMBL" id="PCVN01000098">
    <property type="protein sequence ID" value="PIQ74134.1"/>
    <property type="molecule type" value="Genomic_DNA"/>
</dbReference>
<reference evidence="10 11" key="1">
    <citation type="submission" date="2017-09" db="EMBL/GenBank/DDBJ databases">
        <title>Depth-based differentiation of microbial function through sediment-hosted aquifers and enrichment of novel symbionts in the deep terrestrial subsurface.</title>
        <authorList>
            <person name="Probst A.J."/>
            <person name="Ladd B."/>
            <person name="Jarett J.K."/>
            <person name="Geller-Mcgrath D.E."/>
            <person name="Sieber C.M."/>
            <person name="Emerson J.B."/>
            <person name="Anantharaman K."/>
            <person name="Thomas B.C."/>
            <person name="Malmstrom R."/>
            <person name="Stieglmeier M."/>
            <person name="Klingl A."/>
            <person name="Woyke T."/>
            <person name="Ryan C.M."/>
            <person name="Banfield J.F."/>
        </authorList>
    </citation>
    <scope>NUCLEOTIDE SEQUENCE [LARGE SCALE GENOMIC DNA]</scope>
    <source>
        <strain evidence="10">CG11_big_fil_rev_8_21_14_0_20_44_10</strain>
    </source>
</reference>
<organism evidence="10 11">
    <name type="scientific">Candidatus Portnoybacteria bacterium CG11_big_fil_rev_8_21_14_0_20_44_10</name>
    <dbReference type="NCBI Taxonomy" id="1974818"/>
    <lineage>
        <taxon>Bacteria</taxon>
        <taxon>Candidatus Portnoyibacteriota</taxon>
    </lineage>
</organism>
<dbReference type="Pfam" id="PF00512">
    <property type="entry name" value="HisKA"/>
    <property type="match status" value="1"/>
</dbReference>
<keyword evidence="4" id="KW-0808">Transferase</keyword>
<dbReference type="CDD" id="cd00082">
    <property type="entry name" value="HisKA"/>
    <property type="match status" value="1"/>
</dbReference>
<dbReference type="InterPro" id="IPR004358">
    <property type="entry name" value="Sig_transdc_His_kin-like_C"/>
</dbReference>
<dbReference type="SMART" id="SM00387">
    <property type="entry name" value="HATPase_c"/>
    <property type="match status" value="1"/>
</dbReference>
<evidence type="ECO:0000313" key="11">
    <source>
        <dbReference type="Proteomes" id="UP000231550"/>
    </source>
</evidence>
<dbReference type="GO" id="GO:0005524">
    <property type="term" value="F:ATP binding"/>
    <property type="evidence" value="ECO:0007669"/>
    <property type="project" value="UniProtKB-KW"/>
</dbReference>
<dbReference type="PRINTS" id="PR00344">
    <property type="entry name" value="BCTRLSENSOR"/>
</dbReference>
<evidence type="ECO:0000259" key="9">
    <source>
        <dbReference type="PROSITE" id="PS50109"/>
    </source>
</evidence>
<dbReference type="Proteomes" id="UP000231550">
    <property type="component" value="Unassembled WGS sequence"/>
</dbReference>
<accession>A0A2H0KRV1</accession>
<dbReference type="InterPro" id="IPR029016">
    <property type="entry name" value="GAF-like_dom_sf"/>
</dbReference>
<dbReference type="SUPFAM" id="SSF47384">
    <property type="entry name" value="Homodimeric domain of signal transducing histidine kinase"/>
    <property type="match status" value="1"/>
</dbReference>
<dbReference type="GO" id="GO:0000155">
    <property type="term" value="F:phosphorelay sensor kinase activity"/>
    <property type="evidence" value="ECO:0007669"/>
    <property type="project" value="InterPro"/>
</dbReference>
<dbReference type="Gene3D" id="1.10.287.130">
    <property type="match status" value="1"/>
</dbReference>
<gene>
    <name evidence="10" type="ORF">COV85_03800</name>
</gene>
<evidence type="ECO:0000256" key="8">
    <source>
        <dbReference type="ARBA" id="ARBA00023012"/>
    </source>
</evidence>
<comment type="catalytic activity">
    <reaction evidence="1">
        <text>ATP + protein L-histidine = ADP + protein N-phospho-L-histidine.</text>
        <dbReference type="EC" id="2.7.13.3"/>
    </reaction>
</comment>
<sequence>MPKDPIHIHKAKAMSDIAMTVMQEGFSGINLQFVAERLVAALDIERCVIAEVNCDGGVYKFVAGVATSGPPHTLGVSYRIENCPPIIEVLRTKEMRLVDDIATAKYTECYYMRGLIEAIDIKSILFVPVLDDRGEVGFVIVLDAIREKRSFNDIEIEFVNDIATIINILPEFSRRQEHQNRLAMLGRVSSTVAHEIRNPLVTIGGFARRAKKVAEKTCHSNDDLIHCLNEVIEGVVRAEKTLKDVLEYSRMERPLVLAPVAIDKLIKEILQNTEVIALKNSVQIKVTTRPNIPILLLDKSRLELAFNNLILNAFTHIQPPSSGKRVVEIFIGRDGNQVKIVLRNPGQIPDPKKIFEAFFTTSPDGVGLGLAVVRSSIEAHKGASVKAAQKGDWVEFTIKFPLPE</sequence>
<dbReference type="InterPro" id="IPR005467">
    <property type="entry name" value="His_kinase_dom"/>
</dbReference>
<evidence type="ECO:0000256" key="1">
    <source>
        <dbReference type="ARBA" id="ARBA00000085"/>
    </source>
</evidence>
<dbReference type="AlphaFoldDB" id="A0A2H0KRV1"/>
<comment type="caution">
    <text evidence="10">The sequence shown here is derived from an EMBL/GenBank/DDBJ whole genome shotgun (WGS) entry which is preliminary data.</text>
</comment>
<keyword evidence="7" id="KW-0067">ATP-binding</keyword>
<dbReference type="Gene3D" id="3.30.565.10">
    <property type="entry name" value="Histidine kinase-like ATPase, C-terminal domain"/>
    <property type="match status" value="1"/>
</dbReference>
<dbReference type="PANTHER" id="PTHR43065:SF10">
    <property type="entry name" value="PEROXIDE STRESS-ACTIVATED HISTIDINE KINASE MAK3"/>
    <property type="match status" value="1"/>
</dbReference>
<dbReference type="EC" id="2.7.13.3" evidence="2"/>
<keyword evidence="3" id="KW-0597">Phosphoprotein</keyword>
<dbReference type="InterPro" id="IPR003594">
    <property type="entry name" value="HATPase_dom"/>
</dbReference>
<keyword evidence="5" id="KW-0547">Nucleotide-binding</keyword>
<dbReference type="PANTHER" id="PTHR43065">
    <property type="entry name" value="SENSOR HISTIDINE KINASE"/>
    <property type="match status" value="1"/>
</dbReference>
<feature type="domain" description="Histidine kinase" evidence="9">
    <location>
        <begin position="191"/>
        <end position="404"/>
    </location>
</feature>
<dbReference type="PROSITE" id="PS50109">
    <property type="entry name" value="HIS_KIN"/>
    <property type="match status" value="1"/>
</dbReference>
<dbReference type="InterPro" id="IPR003661">
    <property type="entry name" value="HisK_dim/P_dom"/>
</dbReference>
<dbReference type="Pfam" id="PF01590">
    <property type="entry name" value="GAF"/>
    <property type="match status" value="1"/>
</dbReference>
<dbReference type="SMART" id="SM00065">
    <property type="entry name" value="GAF"/>
    <property type="match status" value="1"/>
</dbReference>
<evidence type="ECO:0000256" key="5">
    <source>
        <dbReference type="ARBA" id="ARBA00022741"/>
    </source>
</evidence>
<evidence type="ECO:0000256" key="3">
    <source>
        <dbReference type="ARBA" id="ARBA00022553"/>
    </source>
</evidence>
<dbReference type="Gene3D" id="3.30.450.40">
    <property type="match status" value="1"/>
</dbReference>
<evidence type="ECO:0000256" key="2">
    <source>
        <dbReference type="ARBA" id="ARBA00012438"/>
    </source>
</evidence>
<evidence type="ECO:0000313" key="10">
    <source>
        <dbReference type="EMBL" id="PIQ74134.1"/>
    </source>
</evidence>
<dbReference type="SUPFAM" id="SSF55781">
    <property type="entry name" value="GAF domain-like"/>
    <property type="match status" value="1"/>
</dbReference>
<protein>
    <recommendedName>
        <fullName evidence="2">histidine kinase</fullName>
        <ecNumber evidence="2">2.7.13.3</ecNumber>
    </recommendedName>
</protein>
<dbReference type="InterPro" id="IPR036097">
    <property type="entry name" value="HisK_dim/P_sf"/>
</dbReference>
<dbReference type="InterPro" id="IPR003018">
    <property type="entry name" value="GAF"/>
</dbReference>
<name>A0A2H0KRV1_9BACT</name>
<dbReference type="SMART" id="SM00388">
    <property type="entry name" value="HisKA"/>
    <property type="match status" value="1"/>
</dbReference>
<evidence type="ECO:0000256" key="6">
    <source>
        <dbReference type="ARBA" id="ARBA00022777"/>
    </source>
</evidence>
<evidence type="ECO:0000256" key="7">
    <source>
        <dbReference type="ARBA" id="ARBA00022840"/>
    </source>
</evidence>
<dbReference type="Pfam" id="PF02518">
    <property type="entry name" value="HATPase_c"/>
    <property type="match status" value="1"/>
</dbReference>
<proteinExistence type="predicted"/>